<accession>A0A1D2VKB8</accession>
<sequence>MATAELLSNIYNNNIHKAISEQSYTENIEALYKALDGVDINTKFDPEKHIIFKKEDVEKTKRFTMKEFGLENEKQISAIGASAPFPLFSKEAVDIMRAEILRKDVFLQFARISPTSSSGLDGSVRGFARESCPFTYEAWKHPKSIEAVSSMAGVPLKIVMDYEVAHTNVAMKNPDDAEQETIAHNRELINKGEFFGKEQMIPSIVGWHYDSYPFVAVLMLSDTKKMIGGETIIKLGNGKVVSVEGPQLGYCTVLQGRLVEHIAPKPLGYTERLTAVSSYVAADPLKHEESVLHTVKPEVLFGSRYTDFYTEWIDYRMKLIEERAKYLREKVLNDQQNGKLFEKEKIMKFVEDLENYVGRTWKEMVVSDEEYAKAK</sequence>
<dbReference type="PANTHER" id="PTHR41677">
    <property type="entry name" value="YALI0B19030P"/>
    <property type="match status" value="1"/>
</dbReference>
<dbReference type="RefSeq" id="XP_020048368.1">
    <property type="nucleotide sequence ID" value="XM_020190418.1"/>
</dbReference>
<keyword evidence="2" id="KW-1185">Reference proteome</keyword>
<evidence type="ECO:0000313" key="1">
    <source>
        <dbReference type="EMBL" id="ODV62061.1"/>
    </source>
</evidence>
<dbReference type="PANTHER" id="PTHR41677:SF1">
    <property type="entry name" value="FE2OG DIOXYGENASE DOMAIN-CONTAINING PROTEIN"/>
    <property type="match status" value="1"/>
</dbReference>
<evidence type="ECO:0000313" key="2">
    <source>
        <dbReference type="Proteomes" id="UP000095038"/>
    </source>
</evidence>
<evidence type="ECO:0008006" key="3">
    <source>
        <dbReference type="Google" id="ProtNLM"/>
    </source>
</evidence>
<reference evidence="2" key="1">
    <citation type="submission" date="2016-05" db="EMBL/GenBank/DDBJ databases">
        <title>Comparative genomics of biotechnologically important yeasts.</title>
        <authorList>
            <consortium name="DOE Joint Genome Institute"/>
            <person name="Riley R."/>
            <person name="Haridas S."/>
            <person name="Wolfe K.H."/>
            <person name="Lopes M.R."/>
            <person name="Hittinger C.T."/>
            <person name="Goker M."/>
            <person name="Salamov A."/>
            <person name="Wisecaver J."/>
            <person name="Long T.M."/>
            <person name="Aerts A.L."/>
            <person name="Barry K."/>
            <person name="Choi C."/>
            <person name="Clum A."/>
            <person name="Coughlan A.Y."/>
            <person name="Deshpande S."/>
            <person name="Douglass A.P."/>
            <person name="Hanson S.J."/>
            <person name="Klenk H.-P."/>
            <person name="Labutti K."/>
            <person name="Lapidus A."/>
            <person name="Lindquist E."/>
            <person name="Lipzen A."/>
            <person name="Meier-Kolthoff J.P."/>
            <person name="Ohm R.A."/>
            <person name="Otillar R.P."/>
            <person name="Pangilinan J."/>
            <person name="Peng Y."/>
            <person name="Rokas A."/>
            <person name="Rosa C.A."/>
            <person name="Scheuner C."/>
            <person name="Sibirny A.A."/>
            <person name="Slot J.C."/>
            <person name="Stielow J.B."/>
            <person name="Sun H."/>
            <person name="Kurtzman C.P."/>
            <person name="Blackwell M."/>
            <person name="Grigoriev I.V."/>
            <person name="Jeffries T.W."/>
        </authorList>
    </citation>
    <scope>NUCLEOTIDE SEQUENCE [LARGE SCALE GENOMIC DNA]</scope>
    <source>
        <strain evidence="2">DSM 1968</strain>
    </source>
</reference>
<dbReference type="OrthoDB" id="10256055at2759"/>
<dbReference type="AlphaFoldDB" id="A0A1D2VKB8"/>
<dbReference type="Proteomes" id="UP000095038">
    <property type="component" value="Unassembled WGS sequence"/>
</dbReference>
<dbReference type="STRING" id="1344418.A0A1D2VKB8"/>
<gene>
    <name evidence="1" type="ORF">ASCRUDRAFT_33351</name>
</gene>
<dbReference type="EMBL" id="KV454478">
    <property type="protein sequence ID" value="ODV62061.1"/>
    <property type="molecule type" value="Genomic_DNA"/>
</dbReference>
<proteinExistence type="predicted"/>
<protein>
    <recommendedName>
        <fullName evidence="3">Fe2OG dioxygenase domain-containing protein</fullName>
    </recommendedName>
</protein>
<name>A0A1D2VKB8_9ASCO</name>
<dbReference type="InParanoid" id="A0A1D2VKB8"/>
<dbReference type="GeneID" id="30964054"/>
<organism evidence="1 2">
    <name type="scientific">Ascoidea rubescens DSM 1968</name>
    <dbReference type="NCBI Taxonomy" id="1344418"/>
    <lineage>
        <taxon>Eukaryota</taxon>
        <taxon>Fungi</taxon>
        <taxon>Dikarya</taxon>
        <taxon>Ascomycota</taxon>
        <taxon>Saccharomycotina</taxon>
        <taxon>Saccharomycetes</taxon>
        <taxon>Ascoideaceae</taxon>
        <taxon>Ascoidea</taxon>
    </lineage>
</organism>